<dbReference type="OrthoDB" id="337735at2759"/>
<feature type="compositionally biased region" description="Acidic residues" evidence="1">
    <location>
        <begin position="472"/>
        <end position="533"/>
    </location>
</feature>
<feature type="compositionally biased region" description="Basic and acidic residues" evidence="1">
    <location>
        <begin position="202"/>
        <end position="214"/>
    </location>
</feature>
<feature type="compositionally biased region" description="Polar residues" evidence="1">
    <location>
        <begin position="538"/>
        <end position="552"/>
    </location>
</feature>
<feature type="region of interest" description="Disordered" evidence="1">
    <location>
        <begin position="258"/>
        <end position="282"/>
    </location>
</feature>
<feature type="region of interest" description="Disordered" evidence="1">
    <location>
        <begin position="1"/>
        <end position="25"/>
    </location>
</feature>
<dbReference type="SUPFAM" id="SSF47954">
    <property type="entry name" value="Cyclin-like"/>
    <property type="match status" value="1"/>
</dbReference>
<accession>A0A8H7ZH78</accession>
<feature type="compositionally biased region" description="Low complexity" evidence="1">
    <location>
        <begin position="258"/>
        <end position="280"/>
    </location>
</feature>
<dbReference type="InterPro" id="IPR013922">
    <property type="entry name" value="Cyclin_PHO80-like"/>
</dbReference>
<feature type="region of interest" description="Disordered" evidence="1">
    <location>
        <begin position="52"/>
        <end position="108"/>
    </location>
</feature>
<dbReference type="Pfam" id="PF08613">
    <property type="entry name" value="Cyclin"/>
    <property type="match status" value="1"/>
</dbReference>
<dbReference type="InterPro" id="IPR036915">
    <property type="entry name" value="Cyclin-like_sf"/>
</dbReference>
<name>A0A8H7ZH78_9ASCO</name>
<dbReference type="AlphaFoldDB" id="A0A8H7ZH78"/>
<dbReference type="GeneID" id="93650445"/>
<evidence type="ECO:0000313" key="2">
    <source>
        <dbReference type="EMBL" id="KAG5419936.1"/>
    </source>
</evidence>
<feature type="compositionally biased region" description="Polar residues" evidence="1">
    <location>
        <begin position="190"/>
        <end position="200"/>
    </location>
</feature>
<dbReference type="GO" id="GO:0000307">
    <property type="term" value="C:cyclin-dependent protein kinase holoenzyme complex"/>
    <property type="evidence" value="ECO:0007669"/>
    <property type="project" value="TreeGrafter"/>
</dbReference>
<comment type="caution">
    <text evidence="2">The sequence shown here is derived from an EMBL/GenBank/DDBJ whole genome shotgun (WGS) entry which is preliminary data.</text>
</comment>
<feature type="region of interest" description="Disordered" evidence="1">
    <location>
        <begin position="176"/>
        <end position="214"/>
    </location>
</feature>
<keyword evidence="3" id="KW-1185">Reference proteome</keyword>
<protein>
    <submittedName>
        <fullName evidence="2">PHO80</fullName>
    </submittedName>
</protein>
<dbReference type="GO" id="GO:0019901">
    <property type="term" value="F:protein kinase binding"/>
    <property type="evidence" value="ECO:0007669"/>
    <property type="project" value="InterPro"/>
</dbReference>
<feature type="region of interest" description="Disordered" evidence="1">
    <location>
        <begin position="448"/>
        <end position="573"/>
    </location>
</feature>
<organism evidence="2 3">
    <name type="scientific">Candida metapsilosis</name>
    <dbReference type="NCBI Taxonomy" id="273372"/>
    <lineage>
        <taxon>Eukaryota</taxon>
        <taxon>Fungi</taxon>
        <taxon>Dikarya</taxon>
        <taxon>Ascomycota</taxon>
        <taxon>Saccharomycotina</taxon>
        <taxon>Pichiomycetes</taxon>
        <taxon>Debaryomycetaceae</taxon>
        <taxon>Candida/Lodderomyces clade</taxon>
        <taxon>Candida</taxon>
    </lineage>
</organism>
<dbReference type="PANTHER" id="PTHR15615:SF117">
    <property type="entry name" value="PHO85 CYCLIN PHO80"/>
    <property type="match status" value="1"/>
</dbReference>
<dbReference type="GO" id="GO:0005634">
    <property type="term" value="C:nucleus"/>
    <property type="evidence" value="ECO:0007669"/>
    <property type="project" value="TreeGrafter"/>
</dbReference>
<evidence type="ECO:0000256" key="1">
    <source>
        <dbReference type="SAM" id="MobiDB-lite"/>
    </source>
</evidence>
<feature type="compositionally biased region" description="Low complexity" evidence="1">
    <location>
        <begin position="1"/>
        <end position="22"/>
    </location>
</feature>
<dbReference type="RefSeq" id="XP_067549052.1">
    <property type="nucleotide sequence ID" value="XM_067690603.1"/>
</dbReference>
<dbReference type="EMBL" id="JAEOAQ010000002">
    <property type="protein sequence ID" value="KAG5419936.1"/>
    <property type="molecule type" value="Genomic_DNA"/>
</dbReference>
<dbReference type="PANTHER" id="PTHR15615">
    <property type="match status" value="1"/>
</dbReference>
<proteinExistence type="predicted"/>
<dbReference type="Gene3D" id="1.10.472.10">
    <property type="entry name" value="Cyclin-like"/>
    <property type="match status" value="1"/>
</dbReference>
<feature type="compositionally biased region" description="Polar residues" evidence="1">
    <location>
        <begin position="52"/>
        <end position="68"/>
    </location>
</feature>
<feature type="compositionally biased region" description="Basic and acidic residues" evidence="1">
    <location>
        <begin position="83"/>
        <end position="104"/>
    </location>
</feature>
<dbReference type="CDD" id="cd20558">
    <property type="entry name" value="CYCLIN_ScPCL7-like"/>
    <property type="match status" value="1"/>
</dbReference>
<sequence length="573" mass="64709">MMMSVPSPHATPTSSPTGSAAGFNKFGEGNRNINSCCSSSRHYYMYRSALRQHSNKTPSPSELNSGKTSSDRIPKYPNNGQALKRDLTKSRNIDDKNNNGEQRRCISNGDDSFLSQYIKSLEIQTTLNDHQLYFKALEKQRKVKSLEIYQKYLNTNRKVEHEKNYKQYLSKISPRLQRRDVTPSEPATKDTPSAEVTTSTTKKHDQRANFLEPHKEKLPSTHITHQLPLEFMDCPIDYLIDLISRMLQSLITLNDKSVPSSISNPPSSTTTSNGSQSSNSLLTRYHSRTPPAISALTYLSRLTKFNNFNPAILLTTIYYIDLLSHQYQPFFTLNSWTVHRFLLVATMIAQKSLEDFFYTNDHYAKVGGVALGELNCLELDFLNRVDWRCVPGKQVLNKGTGMISTNIGQAKDVLNLYYCQLIDLMGKNNNIVGDGSLQQQQQPVYYIKEGSEGGGNRRRSRKEEEGSSPNSEDADDYMSGDEEVNDDEEEEEYDEDEEDEEEDKEGDEDEGDFYDDDSGDDERAEVVDADAGADADASNNYKLQPNPTQVYNANGFVMNGSSSPHLKRRYSGS</sequence>
<dbReference type="Proteomes" id="UP000669133">
    <property type="component" value="Unassembled WGS sequence"/>
</dbReference>
<dbReference type="GO" id="GO:0016538">
    <property type="term" value="F:cyclin-dependent protein serine/threonine kinase regulator activity"/>
    <property type="evidence" value="ECO:0007669"/>
    <property type="project" value="TreeGrafter"/>
</dbReference>
<reference evidence="2 3" key="1">
    <citation type="submission" date="2020-12" db="EMBL/GenBank/DDBJ databases">
        <title>Effect of drift, selection, and recombination on the evolution of hybrid genomes in Candida yeast pathogens.</title>
        <authorList>
            <person name="Mixao V."/>
            <person name="Ksiezopolska E."/>
            <person name="Saus E."/>
            <person name="Boekhout T."/>
            <person name="Gacser A."/>
            <person name="Gabaldon T."/>
        </authorList>
    </citation>
    <scope>NUCLEOTIDE SEQUENCE [LARGE SCALE GENOMIC DNA]</scope>
    <source>
        <strain evidence="2 3">BP57</strain>
    </source>
</reference>
<gene>
    <name evidence="2" type="ORF">I9W82_001816</name>
</gene>
<evidence type="ECO:0000313" key="3">
    <source>
        <dbReference type="Proteomes" id="UP000669133"/>
    </source>
</evidence>